<sequence length="266" mass="27267">MSTRLAMLCAVLAVGASCMPSAHAQGSAQKDAAAARAFCLSPAFRKLSCAYNGLMGADEAKATTANSCPLCGTVFAALPEPSTLPKVVTGHISYDQYASSLVSLACKGDAVVRSVFNYTKFDDSAAPAGGGKECAYASLAPGTPDVKSTPIVRCQLELPAGPEPEAVRATRAKEGRCWKCDACSDGGGCPAAKGQWYSDSTVLSGLKGCSADFSKGYSPVLAGIHVNPNTAFLLAKFEICNGASCFNPAAEAAKRKAAKRCVNGVC</sequence>
<proteinExistence type="predicted"/>
<keyword evidence="1" id="KW-0732">Signal</keyword>
<dbReference type="Proteomes" id="UP000054498">
    <property type="component" value="Unassembled WGS sequence"/>
</dbReference>
<dbReference type="OrthoDB" id="557372at2759"/>
<evidence type="ECO:0000313" key="2">
    <source>
        <dbReference type="EMBL" id="KIZ02230.1"/>
    </source>
</evidence>
<gene>
    <name evidence="2" type="ORF">MNEG_5725</name>
</gene>
<keyword evidence="3" id="KW-1185">Reference proteome</keyword>
<feature type="chain" id="PRO_5002258799" evidence="1">
    <location>
        <begin position="25"/>
        <end position="266"/>
    </location>
</feature>
<name>A0A0D2MGN0_9CHLO</name>
<dbReference type="KEGG" id="mng:MNEG_5725"/>
<protein>
    <submittedName>
        <fullName evidence="2">Uncharacterized protein</fullName>
    </submittedName>
</protein>
<accession>A0A0D2MGN0</accession>
<dbReference type="RefSeq" id="XP_013901249.1">
    <property type="nucleotide sequence ID" value="XM_014045795.1"/>
</dbReference>
<evidence type="ECO:0000313" key="3">
    <source>
        <dbReference type="Proteomes" id="UP000054498"/>
    </source>
</evidence>
<feature type="signal peptide" evidence="1">
    <location>
        <begin position="1"/>
        <end position="24"/>
    </location>
</feature>
<dbReference type="EMBL" id="KK101092">
    <property type="protein sequence ID" value="KIZ02230.1"/>
    <property type="molecule type" value="Genomic_DNA"/>
</dbReference>
<reference evidence="2 3" key="1">
    <citation type="journal article" date="2013" name="BMC Genomics">
        <title>Reconstruction of the lipid metabolism for the microalga Monoraphidium neglectum from its genome sequence reveals characteristics suitable for biofuel production.</title>
        <authorList>
            <person name="Bogen C."/>
            <person name="Al-Dilaimi A."/>
            <person name="Albersmeier A."/>
            <person name="Wichmann J."/>
            <person name="Grundmann M."/>
            <person name="Rupp O."/>
            <person name="Lauersen K.J."/>
            <person name="Blifernez-Klassen O."/>
            <person name="Kalinowski J."/>
            <person name="Goesmann A."/>
            <person name="Mussgnug J.H."/>
            <person name="Kruse O."/>
        </authorList>
    </citation>
    <scope>NUCLEOTIDE SEQUENCE [LARGE SCALE GENOMIC DNA]</scope>
    <source>
        <strain evidence="2 3">SAG 48.87</strain>
    </source>
</reference>
<organism evidence="2 3">
    <name type="scientific">Monoraphidium neglectum</name>
    <dbReference type="NCBI Taxonomy" id="145388"/>
    <lineage>
        <taxon>Eukaryota</taxon>
        <taxon>Viridiplantae</taxon>
        <taxon>Chlorophyta</taxon>
        <taxon>core chlorophytes</taxon>
        <taxon>Chlorophyceae</taxon>
        <taxon>CS clade</taxon>
        <taxon>Sphaeropleales</taxon>
        <taxon>Selenastraceae</taxon>
        <taxon>Monoraphidium</taxon>
    </lineage>
</organism>
<evidence type="ECO:0000256" key="1">
    <source>
        <dbReference type="SAM" id="SignalP"/>
    </source>
</evidence>
<dbReference type="GeneID" id="25738602"/>
<dbReference type="PROSITE" id="PS51257">
    <property type="entry name" value="PROKAR_LIPOPROTEIN"/>
    <property type="match status" value="1"/>
</dbReference>
<dbReference type="AlphaFoldDB" id="A0A0D2MGN0"/>